<dbReference type="AlphaFoldDB" id="D6D4B7"/>
<evidence type="ECO:0000313" key="1">
    <source>
        <dbReference type="EMBL" id="CBK65319.1"/>
    </source>
</evidence>
<proteinExistence type="predicted"/>
<name>D6D4B7_9BACE</name>
<protein>
    <submittedName>
        <fullName evidence="1">Uncharacterized protein</fullName>
    </submittedName>
</protein>
<dbReference type="Proteomes" id="UP000008795">
    <property type="component" value="Chromosome"/>
</dbReference>
<accession>D6D4B7</accession>
<organism evidence="1 2">
    <name type="scientific">Bacteroides xylanisolvens XB1A</name>
    <dbReference type="NCBI Taxonomy" id="657309"/>
    <lineage>
        <taxon>Bacteria</taxon>
        <taxon>Pseudomonadati</taxon>
        <taxon>Bacteroidota</taxon>
        <taxon>Bacteroidia</taxon>
        <taxon>Bacteroidales</taxon>
        <taxon>Bacteroidaceae</taxon>
        <taxon>Bacteroides</taxon>
    </lineage>
</organism>
<reference evidence="1 2" key="2">
    <citation type="submission" date="2010-03" db="EMBL/GenBank/DDBJ databases">
        <authorList>
            <person name="Pajon A."/>
        </authorList>
    </citation>
    <scope>NUCLEOTIDE SEQUENCE [LARGE SCALE GENOMIC DNA]</scope>
    <source>
        <strain evidence="1 2">XB1A</strain>
    </source>
</reference>
<evidence type="ECO:0000313" key="2">
    <source>
        <dbReference type="Proteomes" id="UP000008795"/>
    </source>
</evidence>
<dbReference type="KEGG" id="bxy:BXY_00100"/>
<reference evidence="1 2" key="1">
    <citation type="submission" date="2010-03" db="EMBL/GenBank/DDBJ databases">
        <title>The genome sequence of Bacteriodes xylanisolvens XB1A.</title>
        <authorList>
            <consortium name="metaHIT consortium -- http://www.metahit.eu/"/>
            <person name="Pajon A."/>
            <person name="Turner K."/>
            <person name="Parkhill J."/>
            <person name="Bernalier A."/>
        </authorList>
    </citation>
    <scope>NUCLEOTIDE SEQUENCE [LARGE SCALE GENOMIC DNA]</scope>
    <source>
        <strain evidence="1 2">XB1A</strain>
    </source>
</reference>
<dbReference type="EMBL" id="FP929033">
    <property type="protein sequence ID" value="CBK65319.1"/>
    <property type="molecule type" value="Genomic_DNA"/>
</dbReference>
<dbReference type="HOGENOM" id="CLU_207668_0_0_10"/>
<sequence>MCPFSDSRQIYKNQFDKKEKEEKKKDSFAKKSQTYTYFVPLLPFSYY</sequence>
<gene>
    <name evidence="1" type="ORF">BXY_00100</name>
</gene>